<keyword evidence="4 8" id="KW-0479">Metal-binding</keyword>
<dbReference type="OrthoDB" id="9807740at2"/>
<comment type="caution">
    <text evidence="9">The sequence shown here is derived from an EMBL/GenBank/DDBJ whole genome shotgun (WGS) entry which is preliminary data.</text>
</comment>
<keyword evidence="8" id="KW-0698">rRNA processing</keyword>
<keyword evidence="5 8" id="KW-0255">Endonuclease</keyword>
<dbReference type="GO" id="GO:0004521">
    <property type="term" value="F:RNA endonuclease activity"/>
    <property type="evidence" value="ECO:0007669"/>
    <property type="project" value="UniProtKB-UniRule"/>
</dbReference>
<evidence type="ECO:0000256" key="4">
    <source>
        <dbReference type="ARBA" id="ARBA00022723"/>
    </source>
</evidence>
<organism evidence="9 10">
    <name type="scientific">Legionella santicrucis</name>
    <dbReference type="NCBI Taxonomy" id="45074"/>
    <lineage>
        <taxon>Bacteria</taxon>
        <taxon>Pseudomonadati</taxon>
        <taxon>Pseudomonadota</taxon>
        <taxon>Gammaproteobacteria</taxon>
        <taxon>Legionellales</taxon>
        <taxon>Legionellaceae</taxon>
        <taxon>Legionella</taxon>
    </lineage>
</organism>
<dbReference type="RefSeq" id="WP_058515497.1">
    <property type="nucleotide sequence ID" value="NZ_CAAAIH010000015.1"/>
</dbReference>
<dbReference type="GO" id="GO:0004222">
    <property type="term" value="F:metalloendopeptidase activity"/>
    <property type="evidence" value="ECO:0007669"/>
    <property type="project" value="InterPro"/>
</dbReference>
<dbReference type="InterPro" id="IPR002036">
    <property type="entry name" value="YbeY"/>
</dbReference>
<dbReference type="GO" id="GO:0008270">
    <property type="term" value="F:zinc ion binding"/>
    <property type="evidence" value="ECO:0007669"/>
    <property type="project" value="UniProtKB-UniRule"/>
</dbReference>
<keyword evidence="10" id="KW-1185">Reference proteome</keyword>
<dbReference type="EMBL" id="LNYU01000091">
    <property type="protein sequence ID" value="KTD53174.1"/>
    <property type="molecule type" value="Genomic_DNA"/>
</dbReference>
<gene>
    <name evidence="8 9" type="primary">ybeY</name>
    <name evidence="9" type="ORF">Lsan_3584</name>
</gene>
<evidence type="ECO:0000256" key="5">
    <source>
        <dbReference type="ARBA" id="ARBA00022759"/>
    </source>
</evidence>
<dbReference type="InterPro" id="IPR023091">
    <property type="entry name" value="MetalPrtase_cat_dom_sf_prd"/>
</dbReference>
<name>A0A0W0Y982_9GAMM</name>
<dbReference type="GO" id="GO:0006364">
    <property type="term" value="P:rRNA processing"/>
    <property type="evidence" value="ECO:0007669"/>
    <property type="project" value="UniProtKB-UniRule"/>
</dbReference>
<dbReference type="PANTHER" id="PTHR46986:SF1">
    <property type="entry name" value="ENDORIBONUCLEASE YBEY, CHLOROPLASTIC"/>
    <property type="match status" value="1"/>
</dbReference>
<keyword evidence="8" id="KW-0963">Cytoplasm</keyword>
<feature type="binding site" evidence="8">
    <location>
        <position position="114"/>
    </location>
    <ligand>
        <name>Zn(2+)</name>
        <dbReference type="ChEBI" id="CHEBI:29105"/>
        <note>catalytic</note>
    </ligand>
</feature>
<dbReference type="PATRIC" id="fig|45074.5.peg.3853"/>
<dbReference type="Gene3D" id="3.40.390.30">
    <property type="entry name" value="Metalloproteases ('zincins'), catalytic domain"/>
    <property type="match status" value="1"/>
</dbReference>
<dbReference type="GO" id="GO:0005737">
    <property type="term" value="C:cytoplasm"/>
    <property type="evidence" value="ECO:0007669"/>
    <property type="project" value="UniProtKB-SubCell"/>
</dbReference>
<dbReference type="AlphaFoldDB" id="A0A0W0Y982"/>
<dbReference type="Proteomes" id="UP000054703">
    <property type="component" value="Unassembled WGS sequence"/>
</dbReference>
<evidence type="ECO:0000256" key="8">
    <source>
        <dbReference type="HAMAP-Rule" id="MF_00009"/>
    </source>
</evidence>
<dbReference type="EC" id="3.1.-.-" evidence="8"/>
<feature type="binding site" evidence="8">
    <location>
        <position position="124"/>
    </location>
    <ligand>
        <name>Zn(2+)</name>
        <dbReference type="ChEBI" id="CHEBI:29105"/>
        <note>catalytic</note>
    </ligand>
</feature>
<comment type="similarity">
    <text evidence="1 8">Belongs to the endoribonuclease YbeY family.</text>
</comment>
<evidence type="ECO:0000256" key="2">
    <source>
        <dbReference type="ARBA" id="ARBA00022517"/>
    </source>
</evidence>
<accession>A0A0W0Y982</accession>
<proteinExistence type="inferred from homology"/>
<evidence type="ECO:0000256" key="3">
    <source>
        <dbReference type="ARBA" id="ARBA00022722"/>
    </source>
</evidence>
<dbReference type="InterPro" id="IPR020549">
    <property type="entry name" value="YbeY_CS"/>
</dbReference>
<evidence type="ECO:0000256" key="6">
    <source>
        <dbReference type="ARBA" id="ARBA00022801"/>
    </source>
</evidence>
<comment type="function">
    <text evidence="8">Single strand-specific metallo-endoribonuclease involved in late-stage 70S ribosome quality control and in maturation of the 3' terminus of the 16S rRNA.</text>
</comment>
<dbReference type="NCBIfam" id="TIGR00043">
    <property type="entry name" value="rRNA maturation RNase YbeY"/>
    <property type="match status" value="1"/>
</dbReference>
<evidence type="ECO:0000313" key="9">
    <source>
        <dbReference type="EMBL" id="KTD53174.1"/>
    </source>
</evidence>
<dbReference type="STRING" id="45074.Lsan_3584"/>
<dbReference type="PROSITE" id="PS01306">
    <property type="entry name" value="UPF0054"/>
    <property type="match status" value="1"/>
</dbReference>
<protein>
    <recommendedName>
        <fullName evidence="8">Endoribonuclease YbeY</fullName>
        <ecNumber evidence="8">3.1.-.-</ecNumber>
    </recommendedName>
</protein>
<dbReference type="PANTHER" id="PTHR46986">
    <property type="entry name" value="ENDORIBONUCLEASE YBEY, CHLOROPLASTIC"/>
    <property type="match status" value="1"/>
</dbReference>
<dbReference type="HAMAP" id="MF_00009">
    <property type="entry name" value="Endoribonucl_YbeY"/>
    <property type="match status" value="1"/>
</dbReference>
<keyword evidence="7 8" id="KW-0862">Zinc</keyword>
<evidence type="ECO:0000256" key="7">
    <source>
        <dbReference type="ARBA" id="ARBA00022833"/>
    </source>
</evidence>
<sequence length="158" mass="18022">MNYYIDIQNATAESLPISEDQLTHLALLALRDYKKEAELTIRLVTSEEMIQLNHTYRKQNKTTNVLAFPCTLPPEVQLEYSLLGDVIICPQVLSDECKQLNKTLESHWALIVIHGILHLLGYDHIKDDDAAIMQSIEIKLLTELGFANPYDAEDNQLE</sequence>
<dbReference type="Pfam" id="PF02130">
    <property type="entry name" value="YbeY"/>
    <property type="match status" value="1"/>
</dbReference>
<comment type="cofactor">
    <cofactor evidence="8">
        <name>Zn(2+)</name>
        <dbReference type="ChEBI" id="CHEBI:29105"/>
    </cofactor>
    <text evidence="8">Binds 1 zinc ion.</text>
</comment>
<evidence type="ECO:0000313" key="10">
    <source>
        <dbReference type="Proteomes" id="UP000054703"/>
    </source>
</evidence>
<keyword evidence="2 8" id="KW-0690">Ribosome biogenesis</keyword>
<dbReference type="SUPFAM" id="SSF55486">
    <property type="entry name" value="Metalloproteases ('zincins'), catalytic domain"/>
    <property type="match status" value="1"/>
</dbReference>
<feature type="binding site" evidence="8">
    <location>
        <position position="118"/>
    </location>
    <ligand>
        <name>Zn(2+)</name>
        <dbReference type="ChEBI" id="CHEBI:29105"/>
        <note>catalytic</note>
    </ligand>
</feature>
<keyword evidence="6 8" id="KW-0378">Hydrolase</keyword>
<evidence type="ECO:0000256" key="1">
    <source>
        <dbReference type="ARBA" id="ARBA00010875"/>
    </source>
</evidence>
<keyword evidence="3 8" id="KW-0540">Nuclease</keyword>
<reference evidence="9 10" key="1">
    <citation type="submission" date="2015-11" db="EMBL/GenBank/DDBJ databases">
        <title>Genomic analysis of 38 Legionella species identifies large and diverse effector repertoires.</title>
        <authorList>
            <person name="Burstein D."/>
            <person name="Amaro F."/>
            <person name="Zusman T."/>
            <person name="Lifshitz Z."/>
            <person name="Cohen O."/>
            <person name="Gilbert J.A."/>
            <person name="Pupko T."/>
            <person name="Shuman H.A."/>
            <person name="Segal G."/>
        </authorList>
    </citation>
    <scope>NUCLEOTIDE SEQUENCE [LARGE SCALE GENOMIC DNA]</scope>
    <source>
        <strain evidence="9 10">SC-63-C7</strain>
    </source>
</reference>
<comment type="subcellular location">
    <subcellularLocation>
        <location evidence="8">Cytoplasm</location>
    </subcellularLocation>
</comment>